<evidence type="ECO:0000256" key="1">
    <source>
        <dbReference type="ARBA" id="ARBA00004613"/>
    </source>
</evidence>
<dbReference type="GO" id="GO:0008009">
    <property type="term" value="F:chemokine activity"/>
    <property type="evidence" value="ECO:0007669"/>
    <property type="project" value="InterPro"/>
</dbReference>
<keyword evidence="4" id="KW-0964">Secreted</keyword>
<keyword evidence="6" id="KW-0395">Inflammatory response</keyword>
<protein>
    <recommendedName>
        <fullName evidence="7">Chemokine interleukin-8-like domain-containing protein</fullName>
    </recommendedName>
</protein>
<organism evidence="8 9">
    <name type="scientific">Pangasianodon hypophthalmus</name>
    <name type="common">Striped catfish</name>
    <name type="synonym">Helicophagus hypophthalmus</name>
    <dbReference type="NCBI Taxonomy" id="310915"/>
    <lineage>
        <taxon>Eukaryota</taxon>
        <taxon>Metazoa</taxon>
        <taxon>Chordata</taxon>
        <taxon>Craniata</taxon>
        <taxon>Vertebrata</taxon>
        <taxon>Euteleostomi</taxon>
        <taxon>Actinopterygii</taxon>
        <taxon>Neopterygii</taxon>
        <taxon>Teleostei</taxon>
        <taxon>Ostariophysi</taxon>
        <taxon>Siluriformes</taxon>
        <taxon>Pangasiidae</taxon>
        <taxon>Pangasianodon</taxon>
    </lineage>
</organism>
<dbReference type="PANTHER" id="PTHR12015:SF111">
    <property type="entry name" value="C-C MOTIF CHEMOKINE 17"/>
    <property type="match status" value="1"/>
</dbReference>
<reference evidence="8 9" key="1">
    <citation type="submission" date="2019-06" db="EMBL/GenBank/DDBJ databases">
        <title>A chromosome-scale genome assembly of the striped catfish, Pangasianodon hypophthalmus.</title>
        <authorList>
            <person name="Wen M."/>
            <person name="Zahm M."/>
            <person name="Roques C."/>
            <person name="Cabau C."/>
            <person name="Klopp C."/>
            <person name="Donnadieu C."/>
            <person name="Jouanno E."/>
            <person name="Avarre J.-C."/>
            <person name="Campet M."/>
            <person name="Ha T.T.T."/>
            <person name="Dugue R."/>
            <person name="Lampietro C."/>
            <person name="Louis A."/>
            <person name="Herpin A."/>
            <person name="Echchiki A."/>
            <person name="Berthelot C."/>
            <person name="Parey E."/>
            <person name="Roest-Crollius H."/>
            <person name="Braasch I."/>
            <person name="Postlethwait J."/>
            <person name="Bobe J."/>
            <person name="Montfort J."/>
            <person name="Bouchez O."/>
            <person name="Begum T."/>
            <person name="Schartl M."/>
            <person name="Guiguen Y."/>
        </authorList>
    </citation>
    <scope>NUCLEOTIDE SEQUENCE [LARGE SCALE GENOMIC DNA]</scope>
    <source>
        <strain evidence="8 9">Indonesia</strain>
        <tissue evidence="8">Blood</tissue>
    </source>
</reference>
<dbReference type="Pfam" id="PF00048">
    <property type="entry name" value="IL8"/>
    <property type="match status" value="1"/>
</dbReference>
<dbReference type="PANTHER" id="PTHR12015">
    <property type="entry name" value="SMALL INDUCIBLE CYTOKINE A"/>
    <property type="match status" value="1"/>
</dbReference>
<gene>
    <name evidence="8" type="ORF">PHYPO_G00142920</name>
</gene>
<evidence type="ECO:0000259" key="7">
    <source>
        <dbReference type="SMART" id="SM00199"/>
    </source>
</evidence>
<evidence type="ECO:0000256" key="6">
    <source>
        <dbReference type="ARBA" id="ARBA00023198"/>
    </source>
</evidence>
<dbReference type="GO" id="GO:0006954">
    <property type="term" value="P:inflammatory response"/>
    <property type="evidence" value="ECO:0007669"/>
    <property type="project" value="UniProtKB-KW"/>
</dbReference>
<keyword evidence="3" id="KW-0202">Cytokine</keyword>
<evidence type="ECO:0000256" key="3">
    <source>
        <dbReference type="ARBA" id="ARBA00022514"/>
    </source>
</evidence>
<accession>A0A5N5KEB9</accession>
<dbReference type="InterPro" id="IPR001811">
    <property type="entry name" value="Chemokine_IL8-like_dom"/>
</dbReference>
<comment type="caution">
    <text evidence="8">The sequence shown here is derived from an EMBL/GenBank/DDBJ whole genome shotgun (WGS) entry which is preliminary data.</text>
</comment>
<sequence length="128" mass="14125">MPCDGTCAHTWGTLHLMLRKLQNTDASMLNSVVALLAFTALLWNNAQAFSSNADDCCLSTSDTLVPRRIVESYIIQNADSGCSIPATVFITKKNKKLCSPPASDTRYPWVLKLIEYMGNRSSKRKGPQ</sequence>
<comment type="subcellular location">
    <subcellularLocation>
        <location evidence="1">Secreted</location>
    </subcellularLocation>
</comment>
<dbReference type="SMART" id="SM00199">
    <property type="entry name" value="SCY"/>
    <property type="match status" value="1"/>
</dbReference>
<feature type="domain" description="Chemokine interleukin-8-like" evidence="7">
    <location>
        <begin position="53"/>
        <end position="117"/>
    </location>
</feature>
<dbReference type="InterPro" id="IPR036048">
    <property type="entry name" value="Interleukin_8-like_sf"/>
</dbReference>
<keyword evidence="5" id="KW-0732">Signal</keyword>
<dbReference type="SUPFAM" id="SSF54117">
    <property type="entry name" value="Interleukin 8-like chemokines"/>
    <property type="match status" value="1"/>
</dbReference>
<dbReference type="CDD" id="cd00169">
    <property type="entry name" value="Chemokine"/>
    <property type="match status" value="1"/>
</dbReference>
<dbReference type="Proteomes" id="UP000327468">
    <property type="component" value="Chromosome 24"/>
</dbReference>
<dbReference type="GO" id="GO:0005615">
    <property type="term" value="C:extracellular space"/>
    <property type="evidence" value="ECO:0007669"/>
    <property type="project" value="UniProtKB-KW"/>
</dbReference>
<dbReference type="InterPro" id="IPR039809">
    <property type="entry name" value="Chemokine_b/g/d"/>
</dbReference>
<name>A0A5N5KEB9_PANHP</name>
<evidence type="ECO:0000256" key="5">
    <source>
        <dbReference type="ARBA" id="ARBA00022729"/>
    </source>
</evidence>
<keyword evidence="9" id="KW-1185">Reference proteome</keyword>
<evidence type="ECO:0000256" key="2">
    <source>
        <dbReference type="ARBA" id="ARBA00022500"/>
    </source>
</evidence>
<evidence type="ECO:0000313" key="8">
    <source>
        <dbReference type="EMBL" id="KAB5528672.1"/>
    </source>
</evidence>
<proteinExistence type="predicted"/>
<evidence type="ECO:0000256" key="4">
    <source>
        <dbReference type="ARBA" id="ARBA00022525"/>
    </source>
</evidence>
<dbReference type="GO" id="GO:0006955">
    <property type="term" value="P:immune response"/>
    <property type="evidence" value="ECO:0007669"/>
    <property type="project" value="InterPro"/>
</dbReference>
<dbReference type="EMBL" id="VFJC01000025">
    <property type="protein sequence ID" value="KAB5528672.1"/>
    <property type="molecule type" value="Genomic_DNA"/>
</dbReference>
<evidence type="ECO:0000313" key="9">
    <source>
        <dbReference type="Proteomes" id="UP000327468"/>
    </source>
</evidence>
<dbReference type="Gene3D" id="2.40.50.40">
    <property type="match status" value="1"/>
</dbReference>
<dbReference type="AlphaFoldDB" id="A0A5N5KEB9"/>
<keyword evidence="2" id="KW-0145">Chemotaxis</keyword>